<sequence length="108" mass="11724">EQCSRKRIRGWWWSRPWGRGGRTGRGEIALRTRSSPAESNREFVSSSHPCGHISLGDPLQPGVPRGGHPLTPACGEEVGRPSLRASLEERARGNIGCGTTAAMVLIRP</sequence>
<dbReference type="AlphaFoldDB" id="A0A453S237"/>
<dbReference type="Proteomes" id="UP000015105">
    <property type="component" value="Chromosome 7D"/>
</dbReference>
<protein>
    <submittedName>
        <fullName evidence="2">Uncharacterized protein</fullName>
    </submittedName>
</protein>
<evidence type="ECO:0000256" key="1">
    <source>
        <dbReference type="SAM" id="MobiDB-lite"/>
    </source>
</evidence>
<feature type="region of interest" description="Disordered" evidence="1">
    <location>
        <begin position="32"/>
        <end position="77"/>
    </location>
</feature>
<keyword evidence="3" id="KW-1185">Reference proteome</keyword>
<evidence type="ECO:0000313" key="3">
    <source>
        <dbReference type="Proteomes" id="UP000015105"/>
    </source>
</evidence>
<accession>A0A453S237</accession>
<feature type="compositionally biased region" description="Polar residues" evidence="1">
    <location>
        <begin position="32"/>
        <end position="48"/>
    </location>
</feature>
<dbReference type="EnsemblPlants" id="AET7Gv20790200.8">
    <property type="protein sequence ID" value="AET7Gv20790200.8"/>
    <property type="gene ID" value="AET7Gv20790200"/>
</dbReference>
<dbReference type="Gramene" id="AET7Gv20790200.8">
    <property type="protein sequence ID" value="AET7Gv20790200.8"/>
    <property type="gene ID" value="AET7Gv20790200"/>
</dbReference>
<proteinExistence type="predicted"/>
<reference evidence="3" key="2">
    <citation type="journal article" date="2017" name="Nat. Plants">
        <title>The Aegilops tauschii genome reveals multiple impacts of transposons.</title>
        <authorList>
            <person name="Zhao G."/>
            <person name="Zou C."/>
            <person name="Li K."/>
            <person name="Wang K."/>
            <person name="Li T."/>
            <person name="Gao L."/>
            <person name="Zhang X."/>
            <person name="Wang H."/>
            <person name="Yang Z."/>
            <person name="Liu X."/>
            <person name="Jiang W."/>
            <person name="Mao L."/>
            <person name="Kong X."/>
            <person name="Jiao Y."/>
            <person name="Jia J."/>
        </authorList>
    </citation>
    <scope>NUCLEOTIDE SEQUENCE [LARGE SCALE GENOMIC DNA]</scope>
    <source>
        <strain evidence="3">cv. AL8/78</strain>
    </source>
</reference>
<reference evidence="2" key="4">
    <citation type="submission" date="2019-03" db="UniProtKB">
        <authorList>
            <consortium name="EnsemblPlants"/>
        </authorList>
    </citation>
    <scope>IDENTIFICATION</scope>
</reference>
<reference evidence="2" key="5">
    <citation type="journal article" date="2021" name="G3 (Bethesda)">
        <title>Aegilops tauschii genome assembly Aet v5.0 features greater sequence contiguity and improved annotation.</title>
        <authorList>
            <person name="Wang L."/>
            <person name="Zhu T."/>
            <person name="Rodriguez J.C."/>
            <person name="Deal K.R."/>
            <person name="Dubcovsky J."/>
            <person name="McGuire P.E."/>
            <person name="Lux T."/>
            <person name="Spannagl M."/>
            <person name="Mayer K.F.X."/>
            <person name="Baldrich P."/>
            <person name="Meyers B.C."/>
            <person name="Huo N."/>
            <person name="Gu Y.Q."/>
            <person name="Zhou H."/>
            <person name="Devos K.M."/>
            <person name="Bennetzen J.L."/>
            <person name="Unver T."/>
            <person name="Budak H."/>
            <person name="Gulick P.J."/>
            <person name="Galiba G."/>
            <person name="Kalapos B."/>
            <person name="Nelson D.R."/>
            <person name="Li P."/>
            <person name="You F.M."/>
            <person name="Luo M.C."/>
            <person name="Dvorak J."/>
        </authorList>
    </citation>
    <scope>NUCLEOTIDE SEQUENCE [LARGE SCALE GENOMIC DNA]</scope>
    <source>
        <strain evidence="2">cv. AL8/78</strain>
    </source>
</reference>
<name>A0A453S237_AEGTS</name>
<reference evidence="3" key="1">
    <citation type="journal article" date="2014" name="Science">
        <title>Ancient hybridizations among the ancestral genomes of bread wheat.</title>
        <authorList>
            <consortium name="International Wheat Genome Sequencing Consortium,"/>
            <person name="Marcussen T."/>
            <person name="Sandve S.R."/>
            <person name="Heier L."/>
            <person name="Spannagl M."/>
            <person name="Pfeifer M."/>
            <person name="Jakobsen K.S."/>
            <person name="Wulff B.B."/>
            <person name="Steuernagel B."/>
            <person name="Mayer K.F."/>
            <person name="Olsen O.A."/>
        </authorList>
    </citation>
    <scope>NUCLEOTIDE SEQUENCE [LARGE SCALE GENOMIC DNA]</scope>
    <source>
        <strain evidence="3">cv. AL8/78</strain>
    </source>
</reference>
<evidence type="ECO:0000313" key="2">
    <source>
        <dbReference type="EnsemblPlants" id="AET7Gv20790200.8"/>
    </source>
</evidence>
<organism evidence="2 3">
    <name type="scientific">Aegilops tauschii subsp. strangulata</name>
    <name type="common">Goatgrass</name>
    <dbReference type="NCBI Taxonomy" id="200361"/>
    <lineage>
        <taxon>Eukaryota</taxon>
        <taxon>Viridiplantae</taxon>
        <taxon>Streptophyta</taxon>
        <taxon>Embryophyta</taxon>
        <taxon>Tracheophyta</taxon>
        <taxon>Spermatophyta</taxon>
        <taxon>Magnoliopsida</taxon>
        <taxon>Liliopsida</taxon>
        <taxon>Poales</taxon>
        <taxon>Poaceae</taxon>
        <taxon>BOP clade</taxon>
        <taxon>Pooideae</taxon>
        <taxon>Triticodae</taxon>
        <taxon>Triticeae</taxon>
        <taxon>Triticinae</taxon>
        <taxon>Aegilops</taxon>
    </lineage>
</organism>
<reference evidence="2" key="3">
    <citation type="journal article" date="2017" name="Nature">
        <title>Genome sequence of the progenitor of the wheat D genome Aegilops tauschii.</title>
        <authorList>
            <person name="Luo M.C."/>
            <person name="Gu Y.Q."/>
            <person name="Puiu D."/>
            <person name="Wang H."/>
            <person name="Twardziok S.O."/>
            <person name="Deal K.R."/>
            <person name="Huo N."/>
            <person name="Zhu T."/>
            <person name="Wang L."/>
            <person name="Wang Y."/>
            <person name="McGuire P.E."/>
            <person name="Liu S."/>
            <person name="Long H."/>
            <person name="Ramasamy R.K."/>
            <person name="Rodriguez J.C."/>
            <person name="Van S.L."/>
            <person name="Yuan L."/>
            <person name="Wang Z."/>
            <person name="Xia Z."/>
            <person name="Xiao L."/>
            <person name="Anderson O.D."/>
            <person name="Ouyang S."/>
            <person name="Liang Y."/>
            <person name="Zimin A.V."/>
            <person name="Pertea G."/>
            <person name="Qi P."/>
            <person name="Bennetzen J.L."/>
            <person name="Dai X."/>
            <person name="Dawson M.W."/>
            <person name="Muller H.G."/>
            <person name="Kugler K."/>
            <person name="Rivarola-Duarte L."/>
            <person name="Spannagl M."/>
            <person name="Mayer K.F.X."/>
            <person name="Lu F.H."/>
            <person name="Bevan M.W."/>
            <person name="Leroy P."/>
            <person name="Li P."/>
            <person name="You F.M."/>
            <person name="Sun Q."/>
            <person name="Liu Z."/>
            <person name="Lyons E."/>
            <person name="Wicker T."/>
            <person name="Salzberg S.L."/>
            <person name="Devos K.M."/>
            <person name="Dvorak J."/>
        </authorList>
    </citation>
    <scope>NUCLEOTIDE SEQUENCE [LARGE SCALE GENOMIC DNA]</scope>
    <source>
        <strain evidence="2">cv. AL8/78</strain>
    </source>
</reference>